<feature type="non-terminal residue" evidence="1">
    <location>
        <position position="319"/>
    </location>
</feature>
<dbReference type="RefSeq" id="XP_029222837.1">
    <property type="nucleotide sequence ID" value="XM_029377070.1"/>
</dbReference>
<proteinExistence type="predicted"/>
<dbReference type="EMBL" id="MKKU01001592">
    <property type="protein sequence ID" value="RNE94905.1"/>
    <property type="molecule type" value="Genomic_DNA"/>
</dbReference>
<organism evidence="1 2">
    <name type="scientific">Trypanosoma conorhini</name>
    <dbReference type="NCBI Taxonomy" id="83891"/>
    <lineage>
        <taxon>Eukaryota</taxon>
        <taxon>Discoba</taxon>
        <taxon>Euglenozoa</taxon>
        <taxon>Kinetoplastea</taxon>
        <taxon>Metakinetoplastina</taxon>
        <taxon>Trypanosomatida</taxon>
        <taxon>Trypanosomatidae</taxon>
        <taxon>Trypanosoma</taxon>
    </lineage>
</organism>
<protein>
    <submittedName>
        <fullName evidence="1">ADP-ribosylation factor guanine nucleotide-exchange factor 1(Brefeldin A-inhibited)</fullName>
    </submittedName>
</protein>
<accession>A0A422MNW1</accession>
<dbReference type="GeneID" id="40323902"/>
<evidence type="ECO:0000313" key="2">
    <source>
        <dbReference type="Proteomes" id="UP000284403"/>
    </source>
</evidence>
<evidence type="ECO:0000313" key="1">
    <source>
        <dbReference type="EMBL" id="RNE94905.1"/>
    </source>
</evidence>
<keyword evidence="2" id="KW-1185">Reference proteome</keyword>
<reference evidence="1 2" key="1">
    <citation type="journal article" date="2018" name="BMC Genomics">
        <title>Genomic comparison of Trypanosoma conorhini and Trypanosoma rangeli to Trypanosoma cruzi strains of high and low virulence.</title>
        <authorList>
            <person name="Bradwell K.R."/>
            <person name="Koparde V.N."/>
            <person name="Matveyev A.V."/>
            <person name="Serrano M.G."/>
            <person name="Alves J.M."/>
            <person name="Parikh H."/>
            <person name="Huang B."/>
            <person name="Lee V."/>
            <person name="Espinosa-Alvarez O."/>
            <person name="Ortiz P.A."/>
            <person name="Costa-Martins A.G."/>
            <person name="Teixeira M.M."/>
            <person name="Buck G.A."/>
        </authorList>
    </citation>
    <scope>NUCLEOTIDE SEQUENCE [LARGE SCALE GENOMIC DNA]</scope>
    <source>
        <strain evidence="1 2">025E</strain>
    </source>
</reference>
<dbReference type="AlphaFoldDB" id="A0A422MNW1"/>
<comment type="caution">
    <text evidence="1">The sequence shown here is derived from an EMBL/GenBank/DDBJ whole genome shotgun (WGS) entry which is preliminary data.</text>
</comment>
<gene>
    <name evidence="1" type="ORF">Tco025E_10291</name>
</gene>
<name>A0A422MNW1_9TRYP</name>
<dbReference type="Proteomes" id="UP000284403">
    <property type="component" value="Unassembled WGS sequence"/>
</dbReference>
<sequence>MFWRYEEVTAACGKALTEERNGRRRFLLNVIAKDLAEIGSIVRKESGQNVHETNGETSSEVDKNNEGFEERLLSRLGFATQLVLVENCGTRLSSKGLITILEFATVLLNSGLIPTALASTPPEISIPESTSGRTGDFFSKLLGGGAGATRRSAQSTSIENATAECEVKNEAVNVFTAVVEGVLVIAQHIEGRDVNDQLLFTLVTALQASTVPASGRTISSEKPRDDYNNYFLAVQGDVLLHVVEGLFGVFKRNNVIFPLVEEVKSALNCIAKTLSKAIEFENTELRCEGTAADVTVGRGYQSDAARILEYCCSLTTSSE</sequence>